<proteinExistence type="predicted"/>
<dbReference type="EMBL" id="BK016265">
    <property type="protein sequence ID" value="DAG05989.1"/>
    <property type="molecule type" value="Genomic_DNA"/>
</dbReference>
<accession>A0A8S5VGV4</accession>
<name>A0A8S5VGV4_9CAUD</name>
<protein>
    <submittedName>
        <fullName evidence="1">Uncharacterized protein</fullName>
    </submittedName>
</protein>
<reference evidence="1" key="1">
    <citation type="journal article" date="2021" name="Proc. Natl. Acad. Sci. U.S.A.">
        <title>A Catalog of Tens of Thousands of Viruses from Human Metagenomes Reveals Hidden Associations with Chronic Diseases.</title>
        <authorList>
            <person name="Tisza M.J."/>
            <person name="Buck C.B."/>
        </authorList>
    </citation>
    <scope>NUCLEOTIDE SEQUENCE</scope>
    <source>
        <strain evidence="1">CtkfK18</strain>
    </source>
</reference>
<organism evidence="1">
    <name type="scientific">Myoviridae sp. ctkfK18</name>
    <dbReference type="NCBI Taxonomy" id="2825165"/>
    <lineage>
        <taxon>Viruses</taxon>
        <taxon>Duplodnaviria</taxon>
        <taxon>Heunggongvirae</taxon>
        <taxon>Uroviricota</taxon>
        <taxon>Caudoviricetes</taxon>
    </lineage>
</organism>
<sequence length="58" mass="6794">MKTLIKLIRIGSNEFADMMDVLEMIKNEGKKLEDYYYKVEITSGDVLLSLEFTEENDE</sequence>
<evidence type="ECO:0000313" key="1">
    <source>
        <dbReference type="EMBL" id="DAG05989.1"/>
    </source>
</evidence>